<dbReference type="GO" id="GO:0000150">
    <property type="term" value="F:DNA strand exchange activity"/>
    <property type="evidence" value="ECO:0007669"/>
    <property type="project" value="InterPro"/>
</dbReference>
<dbReference type="InterPro" id="IPR006120">
    <property type="entry name" value="Resolvase_HTH_dom"/>
</dbReference>
<dbReference type="EMBL" id="AHFK01000108">
    <property type="protein sequence ID" value="EOQ01438.1"/>
    <property type="molecule type" value="Genomic_DNA"/>
</dbReference>
<keyword evidence="3" id="KW-0238">DNA-binding</keyword>
<evidence type="ECO:0000313" key="8">
    <source>
        <dbReference type="EMBL" id="EOQ01438.1"/>
    </source>
</evidence>
<dbReference type="SUPFAM" id="SSF46689">
    <property type="entry name" value="Homeodomain-like"/>
    <property type="match status" value="1"/>
</dbReference>
<feature type="active site" description="O-(5'-phospho-DNA)-serine intermediate" evidence="5 6">
    <location>
        <position position="9"/>
    </location>
</feature>
<dbReference type="AlphaFoldDB" id="A0A9W5VPH1"/>
<dbReference type="SUPFAM" id="SSF53041">
    <property type="entry name" value="Resolvase-like"/>
    <property type="match status" value="1"/>
</dbReference>
<feature type="domain" description="Resolvase/invertase-type recombinase catalytic" evidence="7">
    <location>
        <begin position="1"/>
        <end position="134"/>
    </location>
</feature>
<dbReference type="Gene3D" id="1.10.10.60">
    <property type="entry name" value="Homeodomain-like"/>
    <property type="match status" value="1"/>
</dbReference>
<dbReference type="Pfam" id="PF02796">
    <property type="entry name" value="HTH_7"/>
    <property type="match status" value="1"/>
</dbReference>
<dbReference type="CDD" id="cd03768">
    <property type="entry name" value="SR_ResInv"/>
    <property type="match status" value="1"/>
</dbReference>
<dbReference type="InterPro" id="IPR006119">
    <property type="entry name" value="Resolv_N"/>
</dbReference>
<dbReference type="InterPro" id="IPR036162">
    <property type="entry name" value="Resolvase-like_N_sf"/>
</dbReference>
<evidence type="ECO:0000256" key="5">
    <source>
        <dbReference type="PIRSR" id="PIRSR606118-50"/>
    </source>
</evidence>
<dbReference type="PANTHER" id="PTHR30461:SF2">
    <property type="entry name" value="SERINE RECOMBINASE PINE-RELATED"/>
    <property type="match status" value="1"/>
</dbReference>
<dbReference type="PROSITE" id="PS00398">
    <property type="entry name" value="RECOMBINASES_2"/>
    <property type="match status" value="1"/>
</dbReference>
<name>A0A9W5VPH1_BACCE</name>
<dbReference type="CDD" id="cd00569">
    <property type="entry name" value="HTH_Hin_like"/>
    <property type="match status" value="1"/>
</dbReference>
<evidence type="ECO:0000256" key="1">
    <source>
        <dbReference type="ARBA" id="ARBA00009913"/>
    </source>
</evidence>
<evidence type="ECO:0000256" key="6">
    <source>
        <dbReference type="PROSITE-ProRule" id="PRU10137"/>
    </source>
</evidence>
<protein>
    <recommendedName>
        <fullName evidence="7">Resolvase/invertase-type recombinase catalytic domain-containing protein</fullName>
    </recommendedName>
</protein>
<dbReference type="SMART" id="SM00857">
    <property type="entry name" value="Resolvase"/>
    <property type="match status" value="1"/>
</dbReference>
<proteinExistence type="inferred from homology"/>
<dbReference type="InterPro" id="IPR050639">
    <property type="entry name" value="SSR_resolvase"/>
</dbReference>
<dbReference type="RefSeq" id="WP_016123964.1">
    <property type="nucleotide sequence ID" value="NZ_KB976848.1"/>
</dbReference>
<evidence type="ECO:0000256" key="3">
    <source>
        <dbReference type="ARBA" id="ARBA00023125"/>
    </source>
</evidence>
<dbReference type="PANTHER" id="PTHR30461">
    <property type="entry name" value="DNA-INVERTASE FROM LAMBDOID PROPHAGE"/>
    <property type="match status" value="1"/>
</dbReference>
<dbReference type="InterPro" id="IPR009057">
    <property type="entry name" value="Homeodomain-like_sf"/>
</dbReference>
<dbReference type="Gene3D" id="3.40.50.1390">
    <property type="entry name" value="Resolvase, N-terminal catalytic domain"/>
    <property type="match status" value="1"/>
</dbReference>
<dbReference type="FunFam" id="3.40.50.1390:FF:000001">
    <property type="entry name" value="DNA recombinase"/>
    <property type="match status" value="1"/>
</dbReference>
<organism evidence="8 9">
    <name type="scientific">Bacillus cereus VD184</name>
    <dbReference type="NCBI Taxonomy" id="1053242"/>
    <lineage>
        <taxon>Bacteria</taxon>
        <taxon>Bacillati</taxon>
        <taxon>Bacillota</taxon>
        <taxon>Bacilli</taxon>
        <taxon>Bacillales</taxon>
        <taxon>Bacillaceae</taxon>
        <taxon>Bacillus</taxon>
        <taxon>Bacillus cereus group</taxon>
    </lineage>
</organism>
<reference evidence="8 9" key="1">
    <citation type="submission" date="2012-12" db="EMBL/GenBank/DDBJ databases">
        <title>The Genome Sequence of Bacillus cereus VD184.</title>
        <authorList>
            <consortium name="The Broad Institute Genome Sequencing Platform"/>
            <consortium name="The Broad Institute Genome Sequencing Center for Infectious Disease"/>
            <person name="Feldgarden M."/>
            <person name="Van der Auwera G.A."/>
            <person name="Mahillon J."/>
            <person name="Duprez V."/>
            <person name="Timmery S."/>
            <person name="Mattelet C."/>
            <person name="Dierick K."/>
            <person name="Sun M."/>
            <person name="Yu Z."/>
            <person name="Zhu L."/>
            <person name="Hu X."/>
            <person name="Shank E.B."/>
            <person name="Swiecicka I."/>
            <person name="Hansen B.M."/>
            <person name="Andrup L."/>
            <person name="Walker B."/>
            <person name="Young S.K."/>
            <person name="Zeng Q."/>
            <person name="Gargeya S."/>
            <person name="Fitzgerald M."/>
            <person name="Haas B."/>
            <person name="Abouelleil A."/>
            <person name="Alvarado L."/>
            <person name="Arachchi H.M."/>
            <person name="Berlin A.M."/>
            <person name="Chapman S.B."/>
            <person name="Dewar J."/>
            <person name="Goldberg J."/>
            <person name="Griggs A."/>
            <person name="Gujja S."/>
            <person name="Hansen M."/>
            <person name="Howarth C."/>
            <person name="Imamovic A."/>
            <person name="Larimer J."/>
            <person name="McCowan C."/>
            <person name="Murphy C."/>
            <person name="Neiman D."/>
            <person name="Pearson M."/>
            <person name="Priest M."/>
            <person name="Roberts A."/>
            <person name="Saif S."/>
            <person name="Shea T."/>
            <person name="Sisk P."/>
            <person name="Sykes S."/>
            <person name="Wortman J."/>
            <person name="Nusbaum C."/>
            <person name="Birren B."/>
        </authorList>
    </citation>
    <scope>NUCLEOTIDE SEQUENCE [LARGE SCALE GENOMIC DNA]</scope>
    <source>
        <strain evidence="8 9">VD184</strain>
    </source>
</reference>
<accession>A0A9W5VPH1</accession>
<dbReference type="GO" id="GO:0003677">
    <property type="term" value="F:DNA binding"/>
    <property type="evidence" value="ECO:0007669"/>
    <property type="project" value="UniProtKB-KW"/>
</dbReference>
<comment type="caution">
    <text evidence="8">The sequence shown here is derived from an EMBL/GenBank/DDBJ whole genome shotgun (WGS) entry which is preliminary data.</text>
</comment>
<gene>
    <name evidence="8" type="ORF">IKC_06215</name>
</gene>
<dbReference type="PROSITE" id="PS00397">
    <property type="entry name" value="RECOMBINASES_1"/>
    <property type="match status" value="1"/>
</dbReference>
<comment type="similarity">
    <text evidence="1">Belongs to the site-specific recombinase resolvase family.</text>
</comment>
<dbReference type="Proteomes" id="UP000014028">
    <property type="component" value="Unassembled WGS sequence"/>
</dbReference>
<dbReference type="InterPro" id="IPR006118">
    <property type="entry name" value="Recombinase_CS"/>
</dbReference>
<dbReference type="PROSITE" id="PS51736">
    <property type="entry name" value="RECOMBINASES_3"/>
    <property type="match status" value="1"/>
</dbReference>
<keyword evidence="4" id="KW-0233">DNA recombination</keyword>
<dbReference type="Pfam" id="PF00239">
    <property type="entry name" value="Resolvase"/>
    <property type="match status" value="1"/>
</dbReference>
<dbReference type="GO" id="GO:0015074">
    <property type="term" value="P:DNA integration"/>
    <property type="evidence" value="ECO:0007669"/>
    <property type="project" value="UniProtKB-KW"/>
</dbReference>
<evidence type="ECO:0000259" key="7">
    <source>
        <dbReference type="PROSITE" id="PS51736"/>
    </source>
</evidence>
<sequence>MIFGYARVSTKKQSLDMQWDELKQFGCEEIVTEKESGAKKDRVELQSLLGKLRKGDTLVVYKLDRLGRTMHQLVNLLQEFHEKEIHFVSIKDGIDTSTTMGRFLFHIFGAMAEMEREVINERVVSGVAAAKARGREGGRKKAHTPQQIEGMMEMLEAGKTKVEVCEMFDVARATLYRYIREYEANSTQLK</sequence>
<evidence type="ECO:0000313" key="9">
    <source>
        <dbReference type="Proteomes" id="UP000014028"/>
    </source>
</evidence>
<keyword evidence="2" id="KW-0229">DNA integration</keyword>
<evidence type="ECO:0000256" key="2">
    <source>
        <dbReference type="ARBA" id="ARBA00022908"/>
    </source>
</evidence>
<evidence type="ECO:0000256" key="4">
    <source>
        <dbReference type="ARBA" id="ARBA00023172"/>
    </source>
</evidence>